<dbReference type="EMBL" id="JACBAZ010000002">
    <property type="protein sequence ID" value="NWK54947.1"/>
    <property type="molecule type" value="Genomic_DNA"/>
</dbReference>
<dbReference type="InterPro" id="IPR013766">
    <property type="entry name" value="Thioredoxin_domain"/>
</dbReference>
<dbReference type="SUPFAM" id="SSF69318">
    <property type="entry name" value="Integrin alpha N-terminal domain"/>
    <property type="match status" value="1"/>
</dbReference>
<dbReference type="SUPFAM" id="SSF52833">
    <property type="entry name" value="Thioredoxin-like"/>
    <property type="match status" value="1"/>
</dbReference>
<accession>A0A851GIJ3</accession>
<dbReference type="PANTHER" id="PTHR16026:SF0">
    <property type="entry name" value="CARTILAGE ACIDIC PROTEIN 1"/>
    <property type="match status" value="1"/>
</dbReference>
<comment type="caution">
    <text evidence="2">The sequence shown here is derived from an EMBL/GenBank/DDBJ whole genome shotgun (WGS) entry which is preliminary data.</text>
</comment>
<feature type="domain" description="Thioredoxin" evidence="1">
    <location>
        <begin position="229"/>
        <end position="379"/>
    </location>
</feature>
<dbReference type="InterPro" id="IPR011990">
    <property type="entry name" value="TPR-like_helical_dom_sf"/>
</dbReference>
<organism evidence="2 3">
    <name type="scientific">Oceaniferula marina</name>
    <dbReference type="NCBI Taxonomy" id="2748318"/>
    <lineage>
        <taxon>Bacteria</taxon>
        <taxon>Pseudomonadati</taxon>
        <taxon>Verrucomicrobiota</taxon>
        <taxon>Verrucomicrobiia</taxon>
        <taxon>Verrucomicrobiales</taxon>
        <taxon>Verrucomicrobiaceae</taxon>
        <taxon>Oceaniferula</taxon>
    </lineage>
</organism>
<dbReference type="InterPro" id="IPR028994">
    <property type="entry name" value="Integrin_alpha_N"/>
</dbReference>
<dbReference type="Pfam" id="PF07593">
    <property type="entry name" value="UnbV_ASPIC"/>
    <property type="match status" value="1"/>
</dbReference>
<dbReference type="PROSITE" id="PS51352">
    <property type="entry name" value="THIOREDOXIN_2"/>
    <property type="match status" value="1"/>
</dbReference>
<proteinExistence type="predicted"/>
<keyword evidence="3" id="KW-1185">Reference proteome</keyword>
<gene>
    <name evidence="2" type="ORF">HW115_04960</name>
</gene>
<name>A0A851GIJ3_9BACT</name>
<dbReference type="SUPFAM" id="SSF48452">
    <property type="entry name" value="TPR-like"/>
    <property type="match status" value="1"/>
</dbReference>
<dbReference type="InterPro" id="IPR036249">
    <property type="entry name" value="Thioredoxin-like_sf"/>
</dbReference>
<protein>
    <submittedName>
        <fullName evidence="2">ASPIC/UnbV domain-containing protein</fullName>
    </submittedName>
</protein>
<dbReference type="InterPro" id="IPR011519">
    <property type="entry name" value="UnbV_ASPIC"/>
</dbReference>
<evidence type="ECO:0000259" key="1">
    <source>
        <dbReference type="PROSITE" id="PS51352"/>
    </source>
</evidence>
<dbReference type="Gene3D" id="3.40.30.10">
    <property type="entry name" value="Glutaredoxin"/>
    <property type="match status" value="1"/>
</dbReference>
<dbReference type="GO" id="GO:0006950">
    <property type="term" value="P:response to stress"/>
    <property type="evidence" value="ECO:0007669"/>
    <property type="project" value="UniProtKB-ARBA"/>
</dbReference>
<dbReference type="PANTHER" id="PTHR16026">
    <property type="entry name" value="CARTILAGE ACIDIC PROTEIN 1"/>
    <property type="match status" value="1"/>
</dbReference>
<dbReference type="RefSeq" id="WP_178931493.1">
    <property type="nucleotide sequence ID" value="NZ_JACBAZ010000002.1"/>
</dbReference>
<dbReference type="Proteomes" id="UP000557872">
    <property type="component" value="Unassembled WGS sequence"/>
</dbReference>
<dbReference type="InterPro" id="IPR027039">
    <property type="entry name" value="Crtac1"/>
</dbReference>
<evidence type="ECO:0000313" key="3">
    <source>
        <dbReference type="Proteomes" id="UP000557872"/>
    </source>
</evidence>
<evidence type="ECO:0000313" key="2">
    <source>
        <dbReference type="EMBL" id="NWK54947.1"/>
    </source>
</evidence>
<reference evidence="2 3" key="1">
    <citation type="submission" date="2020-07" db="EMBL/GenBank/DDBJ databases">
        <title>Roseicoccus Jingziensis gen. nov., sp. nov., isolated from coastal seawater.</title>
        <authorList>
            <person name="Feng X."/>
        </authorList>
    </citation>
    <scope>NUCLEOTIDE SEQUENCE [LARGE SCALE GENOMIC DNA]</scope>
    <source>
        <strain evidence="2 3">N1E253</strain>
    </source>
</reference>
<dbReference type="AlphaFoldDB" id="A0A851GIJ3"/>
<dbReference type="Gene3D" id="1.25.40.10">
    <property type="entry name" value="Tetratricopeptide repeat domain"/>
    <property type="match status" value="1"/>
</dbReference>
<sequence>MSKAPISEQELELATSSADGYVANISAVNRMAHEGKSFSGNERNCVFLNRGDAQFSTVSALSGWDMPDDSRGLALMDWDSDGRIDFWASNRNAPRLRFMHNQMKNTGNWLGIKLRGTSHNNRDAIGARVKVTLENGRLLIRSLKAGEGFASQSSKRLNFGLGDATEIRALSVTWPDGSTQSFPPPAINHYYQAIQENPTLQKLTFSPPQPEQTTSHQACNSSSAVRAPLRIPFPAPNLRFKDQNLNQFIEIKQLKKPLLVILWSQRCQNCRKEITSLIRSAKTIRDHLNLVFLCIDSELEDQNEASRLLKHLQSPWQSGVPNAATNSALAAIFNHTFPIIKDLPTPSSLLVSTNGNIVTLYNGAHSVDTFVHDAKQLAQTTGIAPDPKTNGRWLTTTQKINLLYIPRLLMEGDHLVDVADYVVRAHNQLLDHKEYPLLLTWIAEEYLKKNMNRHAAAFYKTASQTGFHNPVVLNNIAWQLATHHDPSFRNGKEALRCATRAVELSQYQEPGYLDTLAAAYAELGKFDQAIKIARQALPLAKKQANASLVQSLQKAVSLYANRQPMR</sequence>